<dbReference type="InterPro" id="IPR015943">
    <property type="entry name" value="WD40/YVTN_repeat-like_dom_sf"/>
</dbReference>
<dbReference type="InterPro" id="IPR013083">
    <property type="entry name" value="Znf_RING/FYVE/PHD"/>
</dbReference>
<name>A0A9P0J4W1_9DIPT</name>
<dbReference type="SUPFAM" id="SSF57850">
    <property type="entry name" value="RING/U-box"/>
    <property type="match status" value="1"/>
</dbReference>
<dbReference type="GO" id="GO:0004842">
    <property type="term" value="F:ubiquitin-protein transferase activity"/>
    <property type="evidence" value="ECO:0007669"/>
    <property type="project" value="InterPro"/>
</dbReference>
<proteinExistence type="predicted"/>
<dbReference type="InterPro" id="IPR001680">
    <property type="entry name" value="WD40_rpt"/>
</dbReference>
<evidence type="ECO:0000313" key="6">
    <source>
        <dbReference type="Proteomes" id="UP001153620"/>
    </source>
</evidence>
<keyword evidence="6" id="KW-1185">Reference proteome</keyword>
<dbReference type="PRINTS" id="PR00320">
    <property type="entry name" value="GPROTEINBRPT"/>
</dbReference>
<dbReference type="PROSITE" id="PS00678">
    <property type="entry name" value="WD_REPEATS_1"/>
    <property type="match status" value="3"/>
</dbReference>
<sequence>MSVAPKLLQRIDAHHSDVTGLDFFGNSLLVTGSSDKTVRLFKWISGSGFEEALNSPFLGHKYAVTKVGFSPKGYVIASSSVDGSVIFWDANTGERVDIIHQPNLEAIRNMQFCPDGSLIATSDDTGMICIFGQEKKLMKSIKGIHEEAVPTLAFSKDSKIMLTGCTMGNIRLFFTDFDAEQIVPDLLIDNGHDMGVLDADFCKTTRFDPLHLSTKIYTLATSGNDNLIKIWRIYTIIEDTRPSRRNSSASDSPKLYSRLVPTTMNQHFSGTATIYPTNYMNAECVNSFTAHGSSVTSIKFNTTDTLLVSGSLDRLIKIWDMQGNCLKTLDEHARYVNCVAINADSTILASGSNDKQVHIWDLTGSFTLDSHISNGLRSLLMTLQLNEQDVPMDFVCPITSEIMTDPVILEDGFSYERQAILTWFSKDKKTSPMTNMELTTTEVMSNEKLKMEIENFLKKLEIDPFE</sequence>
<dbReference type="InterPro" id="IPR052085">
    <property type="entry name" value="WD-SAM-U-box"/>
</dbReference>
<feature type="repeat" description="WD" evidence="3">
    <location>
        <begin position="329"/>
        <end position="370"/>
    </location>
</feature>
<dbReference type="EMBL" id="OU895879">
    <property type="protein sequence ID" value="CAH1727944.1"/>
    <property type="molecule type" value="Genomic_DNA"/>
</dbReference>
<dbReference type="SMART" id="SM00320">
    <property type="entry name" value="WD40"/>
    <property type="match status" value="7"/>
</dbReference>
<feature type="repeat" description="WD" evidence="3">
    <location>
        <begin position="11"/>
        <end position="42"/>
    </location>
</feature>
<dbReference type="Proteomes" id="UP001153620">
    <property type="component" value="Chromosome 3"/>
</dbReference>
<dbReference type="AlphaFoldDB" id="A0A9P0J4W1"/>
<dbReference type="Gene3D" id="3.30.40.10">
    <property type="entry name" value="Zinc/RING finger domain, C3HC4 (zinc finger)"/>
    <property type="match status" value="1"/>
</dbReference>
<evidence type="ECO:0000256" key="3">
    <source>
        <dbReference type="PROSITE-ProRule" id="PRU00221"/>
    </source>
</evidence>
<reference evidence="5" key="2">
    <citation type="submission" date="2022-10" db="EMBL/GenBank/DDBJ databases">
        <authorList>
            <consortium name="ENA_rothamsted_submissions"/>
            <consortium name="culmorum"/>
            <person name="King R."/>
        </authorList>
    </citation>
    <scope>NUCLEOTIDE SEQUENCE</scope>
</reference>
<reference evidence="5" key="1">
    <citation type="submission" date="2022-01" db="EMBL/GenBank/DDBJ databases">
        <authorList>
            <person name="King R."/>
        </authorList>
    </citation>
    <scope>NUCLEOTIDE SEQUENCE</scope>
</reference>
<dbReference type="CDD" id="cd00200">
    <property type="entry name" value="WD40"/>
    <property type="match status" value="1"/>
</dbReference>
<dbReference type="InterPro" id="IPR020472">
    <property type="entry name" value="WD40_PAC1"/>
</dbReference>
<feature type="domain" description="U-box" evidence="4">
    <location>
        <begin position="389"/>
        <end position="463"/>
    </location>
</feature>
<dbReference type="Pfam" id="PF00400">
    <property type="entry name" value="WD40"/>
    <property type="match status" value="5"/>
</dbReference>
<gene>
    <name evidence="5" type="ORF">CHIRRI_LOCUS10174</name>
</gene>
<dbReference type="PANTHER" id="PTHR46573:SF1">
    <property type="entry name" value="WD REPEAT, SAM AND U-BOX DOMAIN-CONTAINING PROTEIN 1"/>
    <property type="match status" value="1"/>
</dbReference>
<dbReference type="GO" id="GO:0016567">
    <property type="term" value="P:protein ubiquitination"/>
    <property type="evidence" value="ECO:0007669"/>
    <property type="project" value="InterPro"/>
</dbReference>
<dbReference type="Gene3D" id="2.130.10.10">
    <property type="entry name" value="YVTN repeat-like/Quinoprotein amine dehydrogenase"/>
    <property type="match status" value="2"/>
</dbReference>
<dbReference type="CDD" id="cd16655">
    <property type="entry name" value="RING-Ubox_WDSUB1-like"/>
    <property type="match status" value="1"/>
</dbReference>
<organism evidence="5 6">
    <name type="scientific">Chironomus riparius</name>
    <dbReference type="NCBI Taxonomy" id="315576"/>
    <lineage>
        <taxon>Eukaryota</taxon>
        <taxon>Metazoa</taxon>
        <taxon>Ecdysozoa</taxon>
        <taxon>Arthropoda</taxon>
        <taxon>Hexapoda</taxon>
        <taxon>Insecta</taxon>
        <taxon>Pterygota</taxon>
        <taxon>Neoptera</taxon>
        <taxon>Endopterygota</taxon>
        <taxon>Diptera</taxon>
        <taxon>Nematocera</taxon>
        <taxon>Chironomoidea</taxon>
        <taxon>Chironomidae</taxon>
        <taxon>Chironominae</taxon>
        <taxon>Chironomus</taxon>
    </lineage>
</organism>
<dbReference type="OrthoDB" id="1294322at2759"/>
<accession>A0A9P0J4W1</accession>
<dbReference type="PROSITE" id="PS50082">
    <property type="entry name" value="WD_REPEATS_2"/>
    <property type="match status" value="4"/>
</dbReference>
<dbReference type="SUPFAM" id="SSF50978">
    <property type="entry name" value="WD40 repeat-like"/>
    <property type="match status" value="1"/>
</dbReference>
<feature type="repeat" description="WD" evidence="3">
    <location>
        <begin position="288"/>
        <end position="322"/>
    </location>
</feature>
<dbReference type="SMART" id="SM00504">
    <property type="entry name" value="Ubox"/>
    <property type="match status" value="1"/>
</dbReference>
<dbReference type="Pfam" id="PF04564">
    <property type="entry name" value="U-box"/>
    <property type="match status" value="1"/>
</dbReference>
<keyword evidence="2" id="KW-0677">Repeat</keyword>
<evidence type="ECO:0000256" key="2">
    <source>
        <dbReference type="ARBA" id="ARBA00022737"/>
    </source>
</evidence>
<protein>
    <recommendedName>
        <fullName evidence="4">U-box domain-containing protein</fullName>
    </recommendedName>
</protein>
<dbReference type="PROSITE" id="PS51698">
    <property type="entry name" value="U_BOX"/>
    <property type="match status" value="1"/>
</dbReference>
<dbReference type="InterPro" id="IPR003613">
    <property type="entry name" value="Ubox_domain"/>
</dbReference>
<dbReference type="InterPro" id="IPR019775">
    <property type="entry name" value="WD40_repeat_CS"/>
</dbReference>
<evidence type="ECO:0000259" key="4">
    <source>
        <dbReference type="PROSITE" id="PS51698"/>
    </source>
</evidence>
<feature type="repeat" description="WD" evidence="3">
    <location>
        <begin position="57"/>
        <end position="98"/>
    </location>
</feature>
<dbReference type="PROSITE" id="PS50294">
    <property type="entry name" value="WD_REPEATS_REGION"/>
    <property type="match status" value="3"/>
</dbReference>
<dbReference type="InterPro" id="IPR036322">
    <property type="entry name" value="WD40_repeat_dom_sf"/>
</dbReference>
<dbReference type="PANTHER" id="PTHR46573">
    <property type="entry name" value="WD REPEAT, SAM AND U-BOX DOMAIN-CONTAINING PROTEIN 1"/>
    <property type="match status" value="1"/>
</dbReference>
<evidence type="ECO:0000256" key="1">
    <source>
        <dbReference type="ARBA" id="ARBA00022574"/>
    </source>
</evidence>
<evidence type="ECO:0000313" key="5">
    <source>
        <dbReference type="EMBL" id="CAH1727944.1"/>
    </source>
</evidence>
<keyword evidence="1 3" id="KW-0853">WD repeat</keyword>